<feature type="transmembrane region" description="Helical" evidence="6">
    <location>
        <begin position="118"/>
        <end position="144"/>
    </location>
</feature>
<keyword evidence="9" id="KW-1185">Reference proteome</keyword>
<evidence type="ECO:0000313" key="8">
    <source>
        <dbReference type="EMBL" id="WPH00959.1"/>
    </source>
</evidence>
<evidence type="ECO:0000256" key="3">
    <source>
        <dbReference type="ARBA" id="ARBA00022989"/>
    </source>
</evidence>
<comment type="subcellular location">
    <subcellularLocation>
        <location evidence="1">Membrane</location>
        <topology evidence="1">Multi-pass membrane protein</topology>
    </subcellularLocation>
</comment>
<dbReference type="AlphaFoldDB" id="A0AAQ3R7S4"/>
<accession>A0AAQ3R7S4</accession>
<evidence type="ECO:0000313" key="9">
    <source>
        <dbReference type="Proteomes" id="UP001303373"/>
    </source>
</evidence>
<evidence type="ECO:0000256" key="1">
    <source>
        <dbReference type="ARBA" id="ARBA00004141"/>
    </source>
</evidence>
<evidence type="ECO:0008006" key="10">
    <source>
        <dbReference type="Google" id="ProtNLM"/>
    </source>
</evidence>
<dbReference type="Pfam" id="PF06687">
    <property type="entry name" value="SUR7"/>
    <property type="match status" value="1"/>
</dbReference>
<protein>
    <recommendedName>
        <fullName evidence="10">Pali-domain-containing protein</fullName>
    </recommendedName>
</protein>
<feature type="region of interest" description="Disordered" evidence="5">
    <location>
        <begin position="240"/>
        <end position="449"/>
    </location>
</feature>
<keyword evidence="4 6" id="KW-0472">Membrane</keyword>
<feature type="signal peptide" evidence="7">
    <location>
        <begin position="1"/>
        <end position="25"/>
    </location>
</feature>
<dbReference type="Proteomes" id="UP001303373">
    <property type="component" value="Chromosome 5"/>
</dbReference>
<feature type="compositionally biased region" description="Low complexity" evidence="5">
    <location>
        <begin position="341"/>
        <end position="352"/>
    </location>
</feature>
<dbReference type="GO" id="GO:0035838">
    <property type="term" value="C:growing cell tip"/>
    <property type="evidence" value="ECO:0007669"/>
    <property type="project" value="TreeGrafter"/>
</dbReference>
<feature type="compositionally biased region" description="Polar residues" evidence="5">
    <location>
        <begin position="591"/>
        <end position="607"/>
    </location>
</feature>
<keyword evidence="2 6" id="KW-0812">Transmembrane</keyword>
<dbReference type="PANTHER" id="PTHR28013:SF3">
    <property type="entry name" value="PROTEIN DCV1-RELATED"/>
    <property type="match status" value="1"/>
</dbReference>
<sequence>MLRPATPLSIIFFVAFVLLLLGTLSTPIIHAIPIGSYQGYNFGVFGYCKGNTCSPFRLGYDTNGLFSGGNNDFELPAGTRRSLSSILIVHPIAAFFALVCFCLAIAAHFRAAAHSPRYLLALLIFTIPTLLITLLAFLVDILLFVPHMQWGGWIMLAATILIIASSIVTCAMRRTLVSRKARKKRIAENAEMNGTNYYDNLNVPRIMPDETLPRAESPPPLTGANNVDQNGQFATFEMKRQDTRSENGQPGRRSIDDQTPLNPMRDPSIRSSSTGGGPRRQYANGEDAPPMPMGPGHRGDGMRGPPRRPTRDQYGNVIPPAAMGAAAGEIMPPPRLEHQRSQGSMGSNGSGNVYPMRGRGGYGPPPPGRGRGYGPPRGGRGGYGPPRGGYRGQGPPPGWNGRGRGGYGPPPGMMGRGGGPRPGPPPGYGSNVSYGAPRSELPPPQDEFVAGPIGQAIEMDDRTGQTSPQYATHHDIGDMQHDSRHVPQPMGMESHISQEPAAIPSAYPQDAYMPPRAQWAGAEPSDVPSHRIATPPLTDVSPMYTGEQPQYPAAFVPKHTRGTSEPYYEDVDPRFAIDPASEVGPADQHTALPSTLTPGGFGSNVNQAGAHRH</sequence>
<dbReference type="InterPro" id="IPR009571">
    <property type="entry name" value="SUR7/Rim9-like_fungi"/>
</dbReference>
<organism evidence="8 9">
    <name type="scientific">Acrodontium crateriforme</name>
    <dbReference type="NCBI Taxonomy" id="150365"/>
    <lineage>
        <taxon>Eukaryota</taxon>
        <taxon>Fungi</taxon>
        <taxon>Dikarya</taxon>
        <taxon>Ascomycota</taxon>
        <taxon>Pezizomycotina</taxon>
        <taxon>Dothideomycetes</taxon>
        <taxon>Dothideomycetidae</taxon>
        <taxon>Mycosphaerellales</taxon>
        <taxon>Teratosphaeriaceae</taxon>
        <taxon>Acrodontium</taxon>
    </lineage>
</organism>
<feature type="transmembrane region" description="Helical" evidence="6">
    <location>
        <begin position="83"/>
        <end position="106"/>
    </location>
</feature>
<feature type="transmembrane region" description="Helical" evidence="6">
    <location>
        <begin position="150"/>
        <end position="172"/>
    </location>
</feature>
<reference evidence="8 9" key="1">
    <citation type="submission" date="2023-11" db="EMBL/GenBank/DDBJ databases">
        <title>An acidophilic fungus is an integral part of prey digestion in a carnivorous sundew plant.</title>
        <authorList>
            <person name="Tsai I.J."/>
        </authorList>
    </citation>
    <scope>NUCLEOTIDE SEQUENCE [LARGE SCALE GENOMIC DNA]</scope>
    <source>
        <strain evidence="8">169a</strain>
    </source>
</reference>
<gene>
    <name evidence="8" type="ORF">R9X50_00379300</name>
</gene>
<evidence type="ECO:0000256" key="5">
    <source>
        <dbReference type="SAM" id="MobiDB-lite"/>
    </source>
</evidence>
<feature type="compositionally biased region" description="Gly residues" evidence="5">
    <location>
        <begin position="369"/>
        <end position="392"/>
    </location>
</feature>
<keyword evidence="3 6" id="KW-1133">Transmembrane helix</keyword>
<feature type="region of interest" description="Disordered" evidence="5">
    <location>
        <begin position="209"/>
        <end position="228"/>
    </location>
</feature>
<dbReference type="GO" id="GO:0005886">
    <property type="term" value="C:plasma membrane"/>
    <property type="evidence" value="ECO:0007669"/>
    <property type="project" value="InterPro"/>
</dbReference>
<dbReference type="EMBL" id="CP138584">
    <property type="protein sequence ID" value="WPH00959.1"/>
    <property type="molecule type" value="Genomic_DNA"/>
</dbReference>
<evidence type="ECO:0000256" key="6">
    <source>
        <dbReference type="SAM" id="Phobius"/>
    </source>
</evidence>
<dbReference type="PANTHER" id="PTHR28013">
    <property type="entry name" value="PROTEIN DCV1-RELATED"/>
    <property type="match status" value="1"/>
</dbReference>
<proteinExistence type="predicted"/>
<keyword evidence="7" id="KW-0732">Signal</keyword>
<feature type="chain" id="PRO_5042940119" description="Pali-domain-containing protein" evidence="7">
    <location>
        <begin position="26"/>
        <end position="613"/>
    </location>
</feature>
<dbReference type="InterPro" id="IPR051380">
    <property type="entry name" value="pH-response_reg_palI/RIM9"/>
</dbReference>
<evidence type="ECO:0000256" key="4">
    <source>
        <dbReference type="ARBA" id="ARBA00023136"/>
    </source>
</evidence>
<evidence type="ECO:0000256" key="7">
    <source>
        <dbReference type="SAM" id="SignalP"/>
    </source>
</evidence>
<name>A0AAQ3R7S4_9PEZI</name>
<feature type="region of interest" description="Disordered" evidence="5">
    <location>
        <begin position="577"/>
        <end position="613"/>
    </location>
</feature>
<dbReference type="GO" id="GO:0032153">
    <property type="term" value="C:cell division site"/>
    <property type="evidence" value="ECO:0007669"/>
    <property type="project" value="TreeGrafter"/>
</dbReference>
<evidence type="ECO:0000256" key="2">
    <source>
        <dbReference type="ARBA" id="ARBA00022692"/>
    </source>
</evidence>